<dbReference type="SUPFAM" id="SSF47986">
    <property type="entry name" value="DEATH domain"/>
    <property type="match status" value="1"/>
</dbReference>
<feature type="domain" description="Death" evidence="1">
    <location>
        <begin position="39"/>
        <end position="114"/>
    </location>
</feature>
<evidence type="ECO:0000313" key="3">
    <source>
        <dbReference type="Proteomes" id="UP000007879"/>
    </source>
</evidence>
<dbReference type="AlphaFoldDB" id="A0AAN0JT34"/>
<sequence>MTSEKSIEFDELPLHRLLDTKDLGHVLGLLRQCSFSFRKWKDFGSALGLGRGTLNDIQLRFGNNSREDCMKECLSKWLKKVDNVKRKGVPTLGRLSDALEEIGERSAAEYIRRN</sequence>
<dbReference type="GeneID" id="109588573"/>
<evidence type="ECO:0000313" key="2">
    <source>
        <dbReference type="EnsemblMetazoa" id="XP_019860277.1"/>
    </source>
</evidence>
<dbReference type="InterPro" id="IPR000488">
    <property type="entry name" value="Death_dom"/>
</dbReference>
<dbReference type="CDD" id="cd01670">
    <property type="entry name" value="Death"/>
    <property type="match status" value="1"/>
</dbReference>
<dbReference type="InterPro" id="IPR011029">
    <property type="entry name" value="DEATH-like_dom_sf"/>
</dbReference>
<proteinExistence type="predicted"/>
<dbReference type="KEGG" id="aqu:109588573"/>
<name>A0AAN0JT34_AMPQE</name>
<reference evidence="2" key="2">
    <citation type="submission" date="2024-06" db="UniProtKB">
        <authorList>
            <consortium name="EnsemblMetazoa"/>
        </authorList>
    </citation>
    <scope>IDENTIFICATION</scope>
</reference>
<dbReference type="RefSeq" id="XP_019860277.1">
    <property type="nucleotide sequence ID" value="XM_020004718.1"/>
</dbReference>
<dbReference type="Gene3D" id="1.10.533.10">
    <property type="entry name" value="Death Domain, Fas"/>
    <property type="match status" value="1"/>
</dbReference>
<dbReference type="EnsemblMetazoa" id="XM_020004718.1">
    <property type="protein sequence ID" value="XP_019860277.1"/>
    <property type="gene ID" value="LOC109588573"/>
</dbReference>
<reference evidence="3" key="1">
    <citation type="journal article" date="2010" name="Nature">
        <title>The Amphimedon queenslandica genome and the evolution of animal complexity.</title>
        <authorList>
            <person name="Srivastava M."/>
            <person name="Simakov O."/>
            <person name="Chapman J."/>
            <person name="Fahey B."/>
            <person name="Gauthier M.E."/>
            <person name="Mitros T."/>
            <person name="Richards G.S."/>
            <person name="Conaco C."/>
            <person name="Dacre M."/>
            <person name="Hellsten U."/>
            <person name="Larroux C."/>
            <person name="Putnam N.H."/>
            <person name="Stanke M."/>
            <person name="Adamska M."/>
            <person name="Darling A."/>
            <person name="Degnan S.M."/>
            <person name="Oakley T.H."/>
            <person name="Plachetzki D.C."/>
            <person name="Zhai Y."/>
            <person name="Adamski M."/>
            <person name="Calcino A."/>
            <person name="Cummins S.F."/>
            <person name="Goodstein D.M."/>
            <person name="Harris C."/>
            <person name="Jackson D.J."/>
            <person name="Leys S.P."/>
            <person name="Shu S."/>
            <person name="Woodcroft B.J."/>
            <person name="Vervoort M."/>
            <person name="Kosik K.S."/>
            <person name="Manning G."/>
            <person name="Degnan B.M."/>
            <person name="Rokhsar D.S."/>
        </authorList>
    </citation>
    <scope>NUCLEOTIDE SEQUENCE [LARGE SCALE GENOMIC DNA]</scope>
</reference>
<dbReference type="GO" id="GO:0007165">
    <property type="term" value="P:signal transduction"/>
    <property type="evidence" value="ECO:0007669"/>
    <property type="project" value="InterPro"/>
</dbReference>
<evidence type="ECO:0000259" key="1">
    <source>
        <dbReference type="PROSITE" id="PS50017"/>
    </source>
</evidence>
<keyword evidence="3" id="KW-1185">Reference proteome</keyword>
<dbReference type="PROSITE" id="PS50017">
    <property type="entry name" value="DEATH_DOMAIN"/>
    <property type="match status" value="1"/>
</dbReference>
<protein>
    <recommendedName>
        <fullName evidence="1">Death domain-containing protein</fullName>
    </recommendedName>
</protein>
<dbReference type="Proteomes" id="UP000007879">
    <property type="component" value="Unassembled WGS sequence"/>
</dbReference>
<dbReference type="Pfam" id="PF00531">
    <property type="entry name" value="Death"/>
    <property type="match status" value="1"/>
</dbReference>
<accession>A0AAN0JT34</accession>
<organism evidence="2 3">
    <name type="scientific">Amphimedon queenslandica</name>
    <name type="common">Sponge</name>
    <dbReference type="NCBI Taxonomy" id="400682"/>
    <lineage>
        <taxon>Eukaryota</taxon>
        <taxon>Metazoa</taxon>
        <taxon>Porifera</taxon>
        <taxon>Demospongiae</taxon>
        <taxon>Heteroscleromorpha</taxon>
        <taxon>Haplosclerida</taxon>
        <taxon>Niphatidae</taxon>
        <taxon>Amphimedon</taxon>
    </lineage>
</organism>